<dbReference type="Gene3D" id="3.30.565.10">
    <property type="entry name" value="Histidine kinase-like ATPase, C-terminal domain"/>
    <property type="match status" value="1"/>
</dbReference>
<comment type="caution">
    <text evidence="1">The sequence shown here is derived from an EMBL/GenBank/DDBJ whole genome shotgun (WGS) entry which is preliminary data.</text>
</comment>
<evidence type="ECO:0000313" key="3">
    <source>
        <dbReference type="Proteomes" id="UP000070612"/>
    </source>
</evidence>
<evidence type="ECO:0008006" key="5">
    <source>
        <dbReference type="Google" id="ProtNLM"/>
    </source>
</evidence>
<dbReference type="InterPro" id="IPR036890">
    <property type="entry name" value="HATPase_C_sf"/>
</dbReference>
<dbReference type="AlphaFoldDB" id="A0A132PVE6"/>
<dbReference type="OrthoDB" id="4628460at2"/>
<dbReference type="EMBL" id="LGTW01000001">
    <property type="protein sequence ID" value="KWX26293.1"/>
    <property type="molecule type" value="Genomic_DNA"/>
</dbReference>
<gene>
    <name evidence="1" type="ORF">AFM11_02635</name>
    <name evidence="2" type="ORF">AWC31_35410</name>
</gene>
<dbReference type="Proteomes" id="UP000193964">
    <property type="component" value="Unassembled WGS sequence"/>
</dbReference>
<reference evidence="2 4" key="2">
    <citation type="submission" date="2016-01" db="EMBL/GenBank/DDBJ databases">
        <title>The new phylogeny of the genus Mycobacterium.</title>
        <authorList>
            <person name="Tarcisio F."/>
            <person name="Conor M."/>
            <person name="Antonella G."/>
            <person name="Elisabetta G."/>
            <person name="Giulia F.S."/>
            <person name="Sara T."/>
            <person name="Anna F."/>
            <person name="Clotilde B."/>
            <person name="Roberto B."/>
            <person name="Veronica D.S."/>
            <person name="Fabio R."/>
            <person name="Monica P."/>
            <person name="Olivier J."/>
            <person name="Enrico T."/>
            <person name="Nicola S."/>
        </authorList>
    </citation>
    <scope>NUCLEOTIDE SEQUENCE [LARGE SCALE GENOMIC DNA]</scope>
    <source>
        <strain evidence="2 4">ATCC 700010</strain>
    </source>
</reference>
<evidence type="ECO:0000313" key="2">
    <source>
        <dbReference type="EMBL" id="ORX12144.1"/>
    </source>
</evidence>
<evidence type="ECO:0000313" key="4">
    <source>
        <dbReference type="Proteomes" id="UP000193964"/>
    </source>
</evidence>
<protein>
    <recommendedName>
        <fullName evidence="5">Anti-sigma factor</fullName>
    </recommendedName>
</protein>
<name>A0A132PVE6_9MYCO</name>
<dbReference type="Proteomes" id="UP000070612">
    <property type="component" value="Unassembled WGS sequence"/>
</dbReference>
<dbReference type="PATRIC" id="fig|59750.3.peg.540"/>
<reference evidence="1 3" key="1">
    <citation type="submission" date="2015-07" db="EMBL/GenBank/DDBJ databases">
        <title>A draft genome sequence of Mycobacterium wolinskyi.</title>
        <authorList>
            <person name="de Man T.J."/>
            <person name="Perry K.A."/>
            <person name="Coulliette A.D."/>
            <person name="Jensen B."/>
            <person name="Toney N.C."/>
            <person name="Limbago B.M."/>
            <person name="Noble-Wang J."/>
        </authorList>
    </citation>
    <scope>NUCLEOTIDE SEQUENCE [LARGE SCALE GENOMIC DNA]</scope>
    <source>
        <strain evidence="1 3">CDC_01</strain>
    </source>
</reference>
<dbReference type="STRING" id="59750.AWC31_35410"/>
<organism evidence="1 3">
    <name type="scientific">Mycolicibacterium wolinskyi</name>
    <dbReference type="NCBI Taxonomy" id="59750"/>
    <lineage>
        <taxon>Bacteria</taxon>
        <taxon>Bacillati</taxon>
        <taxon>Actinomycetota</taxon>
        <taxon>Actinomycetes</taxon>
        <taxon>Mycobacteriales</taxon>
        <taxon>Mycobacteriaceae</taxon>
        <taxon>Mycolicibacterium</taxon>
    </lineage>
</organism>
<proteinExistence type="predicted"/>
<accession>A0A132PVE6</accession>
<dbReference type="EMBL" id="LQQA01000030">
    <property type="protein sequence ID" value="ORX12144.1"/>
    <property type="molecule type" value="Genomic_DNA"/>
</dbReference>
<evidence type="ECO:0000313" key="1">
    <source>
        <dbReference type="EMBL" id="KWX26293.1"/>
    </source>
</evidence>
<sequence length="142" mass="15358">MLHAKRLPRGTVDHTHPHDTLEFRVPARMDRLSTVRTVLAALAAFDDLDLDAVADLRLAVDEACAVLIDSAAPGALLTLVVEPHRDALVIHASTPRADAEIPALGGFSRHVLSALTDDVRTFHAGQVFGISLTTRRRWASAN</sequence>
<dbReference type="RefSeq" id="WP_067843763.1">
    <property type="nucleotide sequence ID" value="NZ_JACKUA010000032.1"/>
</dbReference>
<keyword evidence="3" id="KW-1185">Reference proteome</keyword>